<feature type="region of interest" description="Disordered" evidence="1">
    <location>
        <begin position="520"/>
        <end position="558"/>
    </location>
</feature>
<dbReference type="InterPro" id="IPR046432">
    <property type="entry name" value="TASOR"/>
</dbReference>
<feature type="compositionally biased region" description="Polar residues" evidence="1">
    <location>
        <begin position="1730"/>
        <end position="1740"/>
    </location>
</feature>
<feature type="compositionally biased region" description="Basic and acidic residues" evidence="1">
    <location>
        <begin position="520"/>
        <end position="539"/>
    </location>
</feature>
<protein>
    <submittedName>
        <fullName evidence="3">Uncharacterized protein LOC106154222 isoform X1</fullName>
    </submittedName>
</protein>
<accession>A0A1S3HD78</accession>
<organism evidence="2 3">
    <name type="scientific">Lingula anatina</name>
    <name type="common">Brachiopod</name>
    <name type="synonym">Lingula unguis</name>
    <dbReference type="NCBI Taxonomy" id="7574"/>
    <lineage>
        <taxon>Eukaryota</taxon>
        <taxon>Metazoa</taxon>
        <taxon>Spiralia</taxon>
        <taxon>Lophotrochozoa</taxon>
        <taxon>Brachiopoda</taxon>
        <taxon>Linguliformea</taxon>
        <taxon>Lingulata</taxon>
        <taxon>Lingulida</taxon>
        <taxon>Linguloidea</taxon>
        <taxon>Lingulidae</taxon>
        <taxon>Lingula</taxon>
    </lineage>
</organism>
<keyword evidence="2" id="KW-1185">Reference proteome</keyword>
<feature type="compositionally biased region" description="Basic residues" evidence="1">
    <location>
        <begin position="1714"/>
        <end position="1725"/>
    </location>
</feature>
<feature type="region of interest" description="Disordered" evidence="1">
    <location>
        <begin position="1245"/>
        <end position="1355"/>
    </location>
</feature>
<evidence type="ECO:0000256" key="1">
    <source>
        <dbReference type="SAM" id="MobiDB-lite"/>
    </source>
</evidence>
<dbReference type="GO" id="GO:0045814">
    <property type="term" value="P:negative regulation of gene expression, epigenetic"/>
    <property type="evidence" value="ECO:0007669"/>
    <property type="project" value="InterPro"/>
</dbReference>
<dbReference type="RefSeq" id="XP_013383965.1">
    <property type="nucleotide sequence ID" value="XM_013528511.1"/>
</dbReference>
<feature type="compositionally biased region" description="Polar residues" evidence="1">
    <location>
        <begin position="488"/>
        <end position="503"/>
    </location>
</feature>
<feature type="compositionally biased region" description="Basic and acidic residues" evidence="1">
    <location>
        <begin position="961"/>
        <end position="974"/>
    </location>
</feature>
<dbReference type="PANTHER" id="PTHR16207:SF11">
    <property type="entry name" value="SET DOMAIN-CONTAINING PROTEIN"/>
    <property type="match status" value="1"/>
</dbReference>
<feature type="region of interest" description="Disordered" evidence="1">
    <location>
        <begin position="933"/>
        <end position="992"/>
    </location>
</feature>
<dbReference type="GeneID" id="106154222"/>
<feature type="region of interest" description="Disordered" evidence="1">
    <location>
        <begin position="1644"/>
        <end position="1799"/>
    </location>
</feature>
<gene>
    <name evidence="3" type="primary">LOC106154222</name>
</gene>
<feature type="compositionally biased region" description="Basic and acidic residues" evidence="1">
    <location>
        <begin position="547"/>
        <end position="558"/>
    </location>
</feature>
<evidence type="ECO:0000313" key="2">
    <source>
        <dbReference type="Proteomes" id="UP000085678"/>
    </source>
</evidence>
<feature type="region of interest" description="Disordered" evidence="1">
    <location>
        <begin position="1067"/>
        <end position="1096"/>
    </location>
</feature>
<feature type="region of interest" description="Disordered" evidence="1">
    <location>
        <begin position="1514"/>
        <end position="1537"/>
    </location>
</feature>
<feature type="compositionally biased region" description="Polar residues" evidence="1">
    <location>
        <begin position="1343"/>
        <end position="1355"/>
    </location>
</feature>
<feature type="compositionally biased region" description="Polar residues" evidence="1">
    <location>
        <begin position="1749"/>
        <end position="1769"/>
    </location>
</feature>
<name>A0A1S3HD78_LINAN</name>
<feature type="region of interest" description="Disordered" evidence="1">
    <location>
        <begin position="480"/>
        <end position="503"/>
    </location>
</feature>
<dbReference type="GO" id="GO:0005654">
    <property type="term" value="C:nucleoplasm"/>
    <property type="evidence" value="ECO:0007669"/>
    <property type="project" value="TreeGrafter"/>
</dbReference>
<feature type="region of interest" description="Disordered" evidence="1">
    <location>
        <begin position="276"/>
        <end position="301"/>
    </location>
</feature>
<dbReference type="Proteomes" id="UP000085678">
    <property type="component" value="Unplaced"/>
</dbReference>
<dbReference type="PANTHER" id="PTHR16207">
    <property type="entry name" value="SET DOMAIN-CONTAINING PROTEIN"/>
    <property type="match status" value="1"/>
</dbReference>
<evidence type="ECO:0000313" key="3">
    <source>
        <dbReference type="RefSeq" id="XP_013383965.1"/>
    </source>
</evidence>
<proteinExistence type="predicted"/>
<feature type="compositionally biased region" description="Basic and acidic residues" evidence="1">
    <location>
        <begin position="1269"/>
        <end position="1286"/>
    </location>
</feature>
<reference evidence="3" key="1">
    <citation type="submission" date="2025-08" db="UniProtKB">
        <authorList>
            <consortium name="RefSeq"/>
        </authorList>
    </citation>
    <scope>IDENTIFICATION</scope>
    <source>
        <tissue evidence="3">Gonads</tissue>
    </source>
</reference>
<feature type="compositionally biased region" description="Basic and acidic residues" evidence="1">
    <location>
        <begin position="286"/>
        <end position="301"/>
    </location>
</feature>
<feature type="compositionally biased region" description="Basic and acidic residues" evidence="1">
    <location>
        <begin position="1790"/>
        <end position="1799"/>
    </location>
</feature>
<feature type="compositionally biased region" description="Polar residues" evidence="1">
    <location>
        <begin position="1657"/>
        <end position="1677"/>
    </location>
</feature>
<dbReference type="OrthoDB" id="10054471at2759"/>
<sequence>MERDVSCTDLESLAVTAIARVFEDSLLQPLAKCDFSVTKVIPLYNPHLLQQFRKKQMELQASGTSDSETYGYTWVDSEAQLYEIFTNGLVAKESNSNVLGSSRYGVHLSMHPDVCVAAASYETSGMSSPILIMFKLVLGKRNPVKPGMYVNMPPAVGFDSHVSAHSPSITEHPRLQHYHSQVYIYEYDDNNALVIRPRHCVPHAAIWFTRKIYPPHVFVQSDCLPSPHSVNFDPGCTLLAQSTMSAEQANQNAQLCIPTAKTGSLISETNSSSLAPFSHGQMASLKDTHSSSSLKEKTESTTDAHLSTSNCCLVDSTTLQSRDLKENLAAIEGANISASEVDFLTLNDLRTAIEDAAASTNAHSKITDYNASASKDEKSKQSKTITNQNVKIVHSSASKKGFTMPKSGHSSVIIEYVTVIKGSSAPKDEHFSTTKEHVGNTEHLLKEEQTPMPDKHVTNSGNIDVAGSKFHVQILKSTFPKDDEPKQSHITMSNTTNIKNGSFSPLKKQMVSVTVRGHAVDTKHSSMPKDEQSSTKKEYVANSGNLPKEEQPAGPDKHVTNLRDIDLATKYSPILKKTFPKDDESKKSHITMNKVTNIKKIYYSTLKEQVISVRDGVTSTFREHAVVTKHSLPKDEQSSTKKEFVANLENPPEDKQTAEPDKHVTDSTDVDFADSKYVSTLKKASLKNDVSKWSQVTETSVTSIRNGCSSPLKVGQHVAVTKNSSAPNDEHSLTIKENVASSENLPKEKQSAVSAEHFANAKDTHAANSKDPVPVSRKAQAKKHAHLPSIKWHFGNGVYQSTSKPQTVIPNCGAVYSSRLKIHGEAPKDVHVPVFTKDATNLEKAQDSASDKYVITKCGNSSVSEKLVTKAKDTILLSSTNSVASNRHAKVFNPMQKQLPRSNQHVAYNDGQVTHPQDSELLLPGKRNIISRDSSASKETASAPKKAQSSTFDRPVSMSKTAKDPSRLKPHVADSKNAQLSMSKPVASDSQDSKAWVATSMTSNAVDLGEHQNNITPVASSQSLDKRQGIPKVRGNVAASVESHLSKCNKDKYPHFDVGSSKNISKEELQEPSKCTFPEQTSQTSTSQASRIPELPEKKKQFLSEYDDYSIDEKHKTAWIAKHLESKIGEKLSMKGQSASLLKIPSKEVQSTENTQFTLSPSVPSVIKQFHAPFMFPPGPPEPALWWGWPLNCFNRQYGCCCQQCFAYTGPQNVQKDPRLQSNSKCSSWGLSASNEFQPHVISQDVTRRGEHSNKPKCIQQKLQTSGERNGKQSDDPLTKMKEGPKNRKRQNSSSDLLSKETPLPNKHAYFQGTLKDNNSSSKAMGDPITKDVSNIKERKLVQPNSHKSTLKKQLTTPCHRKTDVTFEIDSGKGSSVGFQLKDALPTSLKKETQNQQSLKPSSISCVLTEKPWHSDSQKYNMCSSKDMSLNKGLKHIPRNFQTLSGSSKKRHAQSWKVSRTRLESYFQTCSKTPCDTKSKDIVKSTLSDNKISTKEGHLSGIRMQKRLNAKQRISQQNNLHPTEVSPPKKPRNMSPCPLKSKFDYANTGAMVNNKRRIIQQNRFLSQEMTPPKKLRKLSDSCPCELNCYQLTAEPKAGTKVKLDSCRGLSTCNGSQSEGKMQNSSKLKSSQQVQFIDLTAESQPNDLSPALKCGGRSQLSDQRTENVAMTVQSSGGTFNIAPKRRGRPISSKNVKKSVEKTDQTSDNFDEAPKRRGRPVSSKKSRKNVDMTVQSSGNTFNKAPKRRGRPTSSQTVKKNVEVTVQSSGNTLDKAPKRRGRPTSSKNVKKGKKDDEEAEYKEPLFKQRKNWTQSSIRRSGRQRIPTKHYQVEVTEKKKRRCRKHSNRNTSSCSCTIQQRVNCCKTPRVNLFDLAKFFKSVEGRTVLGQVLQEKCHVPNKTSDTKTHARCEKEKLVNQKCLTVTAIIEQGLGRGTRHELCDSRPLDTAQLPYWDGENVFLLSEVEVKEKSEASCPSNNSDSACKLEIADVFSLKDTALG</sequence>
<dbReference type="KEGG" id="lak:106154222"/>
<feature type="compositionally biased region" description="Basic residues" evidence="1">
    <location>
        <begin position="1774"/>
        <end position="1789"/>
    </location>
</feature>
<dbReference type="InParanoid" id="A0A1S3HD78"/>